<evidence type="ECO:0000313" key="7">
    <source>
        <dbReference type="EMBL" id="EDY22108.1"/>
    </source>
</evidence>
<dbReference type="SUPFAM" id="SSF52402">
    <property type="entry name" value="Adenine nucleotide alpha hydrolases-like"/>
    <property type="match status" value="1"/>
</dbReference>
<dbReference type="STRING" id="497964.CfE428DRAFT_0233"/>
<feature type="transmembrane region" description="Helical" evidence="5">
    <location>
        <begin position="192"/>
        <end position="213"/>
    </location>
</feature>
<dbReference type="InterPro" id="IPR014729">
    <property type="entry name" value="Rossmann-like_a/b/a_fold"/>
</dbReference>
<evidence type="ECO:0000256" key="1">
    <source>
        <dbReference type="ARBA" id="ARBA00004141"/>
    </source>
</evidence>
<dbReference type="Proteomes" id="UP000005824">
    <property type="component" value="Unassembled WGS sequence"/>
</dbReference>
<organism evidence="7 8">
    <name type="scientific">Chthoniobacter flavus Ellin428</name>
    <dbReference type="NCBI Taxonomy" id="497964"/>
    <lineage>
        <taxon>Bacteria</taxon>
        <taxon>Pseudomonadati</taxon>
        <taxon>Verrucomicrobiota</taxon>
        <taxon>Spartobacteria</taxon>
        <taxon>Chthoniobacterales</taxon>
        <taxon>Chthoniobacteraceae</taxon>
        <taxon>Chthoniobacter</taxon>
    </lineage>
</organism>
<dbReference type="eggNOG" id="COG0531">
    <property type="taxonomic scope" value="Bacteria"/>
</dbReference>
<dbReference type="InterPro" id="IPR006016">
    <property type="entry name" value="UspA"/>
</dbReference>
<comment type="subcellular location">
    <subcellularLocation>
        <location evidence="1">Membrane</location>
        <topology evidence="1">Multi-pass membrane protein</topology>
    </subcellularLocation>
</comment>
<feature type="transmembrane region" description="Helical" evidence="5">
    <location>
        <begin position="347"/>
        <end position="372"/>
    </location>
</feature>
<reference evidence="7 8" key="1">
    <citation type="journal article" date="2011" name="J. Bacteriol.">
        <title>Genome sequence of Chthoniobacter flavus Ellin428, an aerobic heterotrophic soil bacterium.</title>
        <authorList>
            <person name="Kant R."/>
            <person name="van Passel M.W."/>
            <person name="Palva A."/>
            <person name="Lucas S."/>
            <person name="Lapidus A."/>
            <person name="Glavina Del Rio T."/>
            <person name="Dalin E."/>
            <person name="Tice H."/>
            <person name="Bruce D."/>
            <person name="Goodwin L."/>
            <person name="Pitluck S."/>
            <person name="Larimer F.W."/>
            <person name="Land M.L."/>
            <person name="Hauser L."/>
            <person name="Sangwan P."/>
            <person name="de Vos W.M."/>
            <person name="Janssen P.H."/>
            <person name="Smidt H."/>
        </authorList>
    </citation>
    <scope>NUCLEOTIDE SEQUENCE [LARGE SCALE GENOMIC DNA]</scope>
    <source>
        <strain evidence="7 8">Ellin428</strain>
    </source>
</reference>
<keyword evidence="8" id="KW-1185">Reference proteome</keyword>
<keyword evidence="4 5" id="KW-0472">Membrane</keyword>
<feature type="transmembrane region" description="Helical" evidence="5">
    <location>
        <begin position="434"/>
        <end position="451"/>
    </location>
</feature>
<protein>
    <submittedName>
        <fullName evidence="7">UspA domain protein</fullName>
    </submittedName>
</protein>
<feature type="transmembrane region" description="Helical" evidence="5">
    <location>
        <begin position="302"/>
        <end position="335"/>
    </location>
</feature>
<comment type="caution">
    <text evidence="7">The sequence shown here is derived from an EMBL/GenBank/DDBJ whole genome shotgun (WGS) entry which is preliminary data.</text>
</comment>
<dbReference type="InterPro" id="IPR050367">
    <property type="entry name" value="APC_superfamily"/>
</dbReference>
<feature type="domain" description="UspA" evidence="6">
    <location>
        <begin position="504"/>
        <end position="611"/>
    </location>
</feature>
<dbReference type="PANTHER" id="PTHR42770">
    <property type="entry name" value="AMINO ACID TRANSPORTER-RELATED"/>
    <property type="match status" value="1"/>
</dbReference>
<evidence type="ECO:0000256" key="3">
    <source>
        <dbReference type="ARBA" id="ARBA00022989"/>
    </source>
</evidence>
<evidence type="ECO:0000259" key="6">
    <source>
        <dbReference type="Pfam" id="PF00582"/>
    </source>
</evidence>
<gene>
    <name evidence="7" type="ORF">CfE428DRAFT_0233</name>
</gene>
<evidence type="ECO:0000256" key="4">
    <source>
        <dbReference type="ARBA" id="ARBA00023136"/>
    </source>
</evidence>
<feature type="transmembrane region" description="Helical" evidence="5">
    <location>
        <begin position="85"/>
        <end position="113"/>
    </location>
</feature>
<dbReference type="Gene3D" id="1.20.1740.10">
    <property type="entry name" value="Amino acid/polyamine transporter I"/>
    <property type="match status" value="1"/>
</dbReference>
<feature type="transmembrane region" description="Helical" evidence="5">
    <location>
        <begin position="234"/>
        <end position="256"/>
    </location>
</feature>
<dbReference type="Gene3D" id="3.40.50.620">
    <property type="entry name" value="HUPs"/>
    <property type="match status" value="1"/>
</dbReference>
<accession>B4CU70</accession>
<proteinExistence type="predicted"/>
<feature type="transmembrane region" description="Helical" evidence="5">
    <location>
        <begin position="31"/>
        <end position="64"/>
    </location>
</feature>
<feature type="transmembrane region" description="Helical" evidence="5">
    <location>
        <begin position="119"/>
        <end position="141"/>
    </location>
</feature>
<dbReference type="InParanoid" id="B4CU70"/>
<keyword evidence="3 5" id="KW-1133">Transmembrane helix</keyword>
<sequence>MIASDTKRPRNVDWKSAAAILYGDWGTSKAYVVGLAFAVAGYSSFWLIAAMCVLTALVGVNYMTICKHYPDGGGVYASVRHRSEIISIVGAFLLIADYIVTAAISALSAFQYLQRVIPIPAALLGYCAAGAIVVIGVLNYLGPKHTGNLAFLVSGAHRRGSWLCSAFSVCRTFGAAIHHIKPLEGGFGANWSHFVGIVLALSGVEAIANATGVMPLNPGCDPSKPCVSKTSTKALVVVMIEVCVFTALLGFGMQALHGLQVIPVPGQDPDVNAPDAHGVRDYMLNYMAQTFVTGSWGATAGAIAGAVVSIVFAVLLLSAVNTAIVDLIAISFLMARDKELPGLFSKLNNYGVPNAGLIVATVIPAILVAVVSDMAGLANLYAVGVVGAIATNLGASSTDKKLDLVRWERVLMFCTFLIMLAIEISLFVEKPDARYFAGSVLLIGLIMRGLASEHLQRKEKAAATASGAVTSPEKAIAIPKFQHDINTAPGAPLLCAIRGIGRTMKFAIEEARETKRPLYLLFVRQQPALTERDRKRKWQDDPEALQIFSEASELADGHTILPCYAVSDSPADTIVDIAATVGASRVILGGAKRSGLISALRGNLIRQVSQLLPEEIPLLVYS</sequence>
<keyword evidence="2 5" id="KW-0812">Transmembrane</keyword>
<evidence type="ECO:0000256" key="5">
    <source>
        <dbReference type="SAM" id="Phobius"/>
    </source>
</evidence>
<dbReference type="Pfam" id="PF00582">
    <property type="entry name" value="Usp"/>
    <property type="match status" value="1"/>
</dbReference>
<evidence type="ECO:0000256" key="2">
    <source>
        <dbReference type="ARBA" id="ARBA00022692"/>
    </source>
</evidence>
<feature type="transmembrane region" description="Helical" evidence="5">
    <location>
        <begin position="378"/>
        <end position="398"/>
    </location>
</feature>
<dbReference type="AlphaFoldDB" id="B4CU70"/>
<feature type="transmembrane region" description="Helical" evidence="5">
    <location>
        <begin position="410"/>
        <end position="428"/>
    </location>
</feature>
<dbReference type="PANTHER" id="PTHR42770:SF7">
    <property type="entry name" value="MEMBRANE PROTEIN"/>
    <property type="match status" value="1"/>
</dbReference>
<dbReference type="GO" id="GO:0016020">
    <property type="term" value="C:membrane"/>
    <property type="evidence" value="ECO:0007669"/>
    <property type="project" value="UniProtKB-SubCell"/>
</dbReference>
<dbReference type="RefSeq" id="WP_006977560.1">
    <property type="nucleotide sequence ID" value="NZ_ABVL01000001.1"/>
</dbReference>
<dbReference type="EMBL" id="ABVL01000001">
    <property type="protein sequence ID" value="EDY22108.1"/>
    <property type="molecule type" value="Genomic_DNA"/>
</dbReference>
<evidence type="ECO:0000313" key="8">
    <source>
        <dbReference type="Proteomes" id="UP000005824"/>
    </source>
</evidence>
<name>B4CU70_9BACT</name>